<dbReference type="RefSeq" id="WP_344607725.1">
    <property type="nucleotide sequence ID" value="NZ_BAAAHE010000038.1"/>
</dbReference>
<dbReference type="Pfam" id="PF00440">
    <property type="entry name" value="TetR_N"/>
    <property type="match status" value="1"/>
</dbReference>
<evidence type="ECO:0000256" key="2">
    <source>
        <dbReference type="PROSITE-ProRule" id="PRU00335"/>
    </source>
</evidence>
<dbReference type="PANTHER" id="PTHR43479:SF11">
    <property type="entry name" value="ACREF_ENVCD OPERON REPRESSOR-RELATED"/>
    <property type="match status" value="1"/>
</dbReference>
<protein>
    <submittedName>
        <fullName evidence="4">TetR/AcrR family transcriptional regulator</fullName>
    </submittedName>
</protein>
<dbReference type="Gene3D" id="1.10.10.60">
    <property type="entry name" value="Homeodomain-like"/>
    <property type="match status" value="1"/>
</dbReference>
<feature type="domain" description="HTH tetR-type" evidence="3">
    <location>
        <begin position="15"/>
        <end position="75"/>
    </location>
</feature>
<evidence type="ECO:0000313" key="4">
    <source>
        <dbReference type="EMBL" id="GAA0630794.1"/>
    </source>
</evidence>
<dbReference type="InterPro" id="IPR036271">
    <property type="entry name" value="Tet_transcr_reg_TetR-rel_C_sf"/>
</dbReference>
<keyword evidence="1 2" id="KW-0238">DNA-binding</keyword>
<dbReference type="InterPro" id="IPR009057">
    <property type="entry name" value="Homeodomain-like_sf"/>
</dbReference>
<reference evidence="4 5" key="1">
    <citation type="journal article" date="2019" name="Int. J. Syst. Evol. Microbiol.">
        <title>The Global Catalogue of Microorganisms (GCM) 10K type strain sequencing project: providing services to taxonomists for standard genome sequencing and annotation.</title>
        <authorList>
            <consortium name="The Broad Institute Genomics Platform"/>
            <consortium name="The Broad Institute Genome Sequencing Center for Infectious Disease"/>
            <person name="Wu L."/>
            <person name="Ma J."/>
        </authorList>
    </citation>
    <scope>NUCLEOTIDE SEQUENCE [LARGE SCALE GENOMIC DNA]</scope>
    <source>
        <strain evidence="4 5">JCM 10671</strain>
    </source>
</reference>
<gene>
    <name evidence="4" type="ORF">GCM10009547_38300</name>
</gene>
<comment type="caution">
    <text evidence="4">The sequence shown here is derived from an EMBL/GenBank/DDBJ whole genome shotgun (WGS) entry which is preliminary data.</text>
</comment>
<evidence type="ECO:0000259" key="3">
    <source>
        <dbReference type="PROSITE" id="PS50977"/>
    </source>
</evidence>
<dbReference type="PROSITE" id="PS50977">
    <property type="entry name" value="HTH_TETR_2"/>
    <property type="match status" value="1"/>
</dbReference>
<sequence>MTKEASNAPVGASAGAFRQEILDVLAQLLQSSTLDDLRIAEILKAAKVSRGTFYFYYASKEDAFAALLDQVYARGVPMFEALFTDEATRRPPALREGIAAWLNFTPADAAVFRTAIEEWPRHAAIREVHLGAQRRLAAAVTTLIEDTHRDSAASLGVPAATLGSALVWTLERAWYEAGADAENPHLLPEVNAALGATIESAIYGAG</sequence>
<organism evidence="4 5">
    <name type="scientific">Sporichthya brevicatena</name>
    <dbReference type="NCBI Taxonomy" id="171442"/>
    <lineage>
        <taxon>Bacteria</taxon>
        <taxon>Bacillati</taxon>
        <taxon>Actinomycetota</taxon>
        <taxon>Actinomycetes</taxon>
        <taxon>Sporichthyales</taxon>
        <taxon>Sporichthyaceae</taxon>
        <taxon>Sporichthya</taxon>
    </lineage>
</organism>
<dbReference type="Gene3D" id="1.10.357.10">
    <property type="entry name" value="Tetracycline Repressor, domain 2"/>
    <property type="match status" value="1"/>
</dbReference>
<dbReference type="PANTHER" id="PTHR43479">
    <property type="entry name" value="ACREF/ENVCD OPERON REPRESSOR-RELATED"/>
    <property type="match status" value="1"/>
</dbReference>
<dbReference type="SUPFAM" id="SSF48498">
    <property type="entry name" value="Tetracyclin repressor-like, C-terminal domain"/>
    <property type="match status" value="1"/>
</dbReference>
<dbReference type="InterPro" id="IPR050624">
    <property type="entry name" value="HTH-type_Tx_Regulator"/>
</dbReference>
<accession>A0ABN1H6V3</accession>
<dbReference type="Proteomes" id="UP001500957">
    <property type="component" value="Unassembled WGS sequence"/>
</dbReference>
<proteinExistence type="predicted"/>
<dbReference type="SUPFAM" id="SSF46689">
    <property type="entry name" value="Homeodomain-like"/>
    <property type="match status" value="1"/>
</dbReference>
<feature type="DNA-binding region" description="H-T-H motif" evidence="2">
    <location>
        <begin position="38"/>
        <end position="57"/>
    </location>
</feature>
<evidence type="ECO:0000313" key="5">
    <source>
        <dbReference type="Proteomes" id="UP001500957"/>
    </source>
</evidence>
<dbReference type="InterPro" id="IPR001647">
    <property type="entry name" value="HTH_TetR"/>
</dbReference>
<name>A0ABN1H6V3_9ACTN</name>
<dbReference type="EMBL" id="BAAAHE010000038">
    <property type="protein sequence ID" value="GAA0630794.1"/>
    <property type="molecule type" value="Genomic_DNA"/>
</dbReference>
<evidence type="ECO:0000256" key="1">
    <source>
        <dbReference type="ARBA" id="ARBA00023125"/>
    </source>
</evidence>
<keyword evidence="5" id="KW-1185">Reference proteome</keyword>